<dbReference type="RefSeq" id="WP_366921465.1">
    <property type="nucleotide sequence ID" value="NZ_CP121694.1"/>
</dbReference>
<dbReference type="EMBL" id="CP121694">
    <property type="protein sequence ID" value="WRO22044.1"/>
    <property type="molecule type" value="Genomic_DNA"/>
</dbReference>
<reference evidence="2 3" key="1">
    <citation type="submission" date="2023-04" db="EMBL/GenBank/DDBJ databases">
        <authorList>
            <person name="Hsu D."/>
        </authorList>
    </citation>
    <scope>NUCLEOTIDE SEQUENCE [LARGE SCALE GENOMIC DNA]</scope>
    <source>
        <strain evidence="2 3">MK1</strain>
    </source>
</reference>
<feature type="transmembrane region" description="Helical" evidence="1">
    <location>
        <begin position="59"/>
        <end position="82"/>
    </location>
</feature>
<proteinExistence type="predicted"/>
<feature type="transmembrane region" description="Helical" evidence="1">
    <location>
        <begin position="30"/>
        <end position="52"/>
    </location>
</feature>
<evidence type="ECO:0000313" key="2">
    <source>
        <dbReference type="EMBL" id="WRO22044.1"/>
    </source>
</evidence>
<dbReference type="AlphaFoldDB" id="A0AAU0UMN1"/>
<evidence type="ECO:0000256" key="1">
    <source>
        <dbReference type="SAM" id="Phobius"/>
    </source>
</evidence>
<dbReference type="Proteomes" id="UP001329915">
    <property type="component" value="Chromosome"/>
</dbReference>
<feature type="transmembrane region" description="Helical" evidence="1">
    <location>
        <begin position="7"/>
        <end position="24"/>
    </location>
</feature>
<organism evidence="2 3">
    <name type="scientific">Metallumcola ferriviriculae</name>
    <dbReference type="NCBI Taxonomy" id="3039180"/>
    <lineage>
        <taxon>Bacteria</taxon>
        <taxon>Bacillati</taxon>
        <taxon>Bacillota</taxon>
        <taxon>Clostridia</taxon>
        <taxon>Neomoorellales</taxon>
        <taxon>Desulfitibacteraceae</taxon>
        <taxon>Metallumcola</taxon>
    </lineage>
</organism>
<keyword evidence="1" id="KW-1133">Transmembrane helix</keyword>
<name>A0AAU0UMN1_9FIRM</name>
<accession>A0AAU0UMN1</accession>
<gene>
    <name evidence="2" type="ORF">MFMK1_001865</name>
</gene>
<keyword evidence="3" id="KW-1185">Reference proteome</keyword>
<keyword evidence="1" id="KW-0472">Membrane</keyword>
<sequence>MPVSQFLVIQALLFGLFAVSIYLVGGAQGVAANLLMNFLTFFIGGWVITTILKSRQHLIATVLAATLSFNLVTYLLSIGLGAPIPSTIQLSGDFVVVILFSVSGMYTRLRMEAHKDNKQ</sequence>
<dbReference type="KEGG" id="dbc:MFMK1_001865"/>
<protein>
    <submittedName>
        <fullName evidence="2">Uncharacterized protein</fullName>
    </submittedName>
</protein>
<feature type="transmembrane region" description="Helical" evidence="1">
    <location>
        <begin position="88"/>
        <end position="109"/>
    </location>
</feature>
<evidence type="ECO:0000313" key="3">
    <source>
        <dbReference type="Proteomes" id="UP001329915"/>
    </source>
</evidence>
<keyword evidence="1" id="KW-0812">Transmembrane</keyword>